<dbReference type="OrthoDB" id="6193532at2"/>
<feature type="domain" description="ATP-citrate synthase/succinyl-CoA ligase C-terminal" evidence="1">
    <location>
        <begin position="350"/>
        <end position="510"/>
    </location>
</feature>
<dbReference type="SUPFAM" id="SSF52210">
    <property type="entry name" value="Succinyl-CoA synthetase domains"/>
    <property type="match status" value="2"/>
</dbReference>
<dbReference type="RefSeq" id="WP_012641977.1">
    <property type="nucleotide sequence ID" value="NC_011959.1"/>
</dbReference>
<dbReference type="InterPro" id="IPR016102">
    <property type="entry name" value="Succinyl-CoA_synth-like"/>
</dbReference>
<dbReference type="InterPro" id="IPR005811">
    <property type="entry name" value="SUCC_ACL_C"/>
</dbReference>
<accession>B9KYM7</accession>
<dbReference type="GO" id="GO:0005829">
    <property type="term" value="C:cytosol"/>
    <property type="evidence" value="ECO:0007669"/>
    <property type="project" value="TreeGrafter"/>
</dbReference>
<gene>
    <name evidence="2" type="ordered locus">trd_0573</name>
</gene>
<organism evidence="2 3">
    <name type="scientific">Thermomicrobium roseum (strain ATCC 27502 / DSM 5159 / P-2)</name>
    <dbReference type="NCBI Taxonomy" id="309801"/>
    <lineage>
        <taxon>Bacteria</taxon>
        <taxon>Pseudomonadati</taxon>
        <taxon>Thermomicrobiota</taxon>
        <taxon>Thermomicrobia</taxon>
        <taxon>Thermomicrobiales</taxon>
        <taxon>Thermomicrobiaceae</taxon>
        <taxon>Thermomicrobium</taxon>
    </lineage>
</organism>
<reference evidence="2 3" key="1">
    <citation type="journal article" date="2009" name="PLoS ONE">
        <title>Complete genome sequence of the aerobic CO-oxidizing thermophile Thermomicrobium roseum.</title>
        <authorList>
            <person name="Wu D."/>
            <person name="Raymond J."/>
            <person name="Wu M."/>
            <person name="Chatterji S."/>
            <person name="Ren Q."/>
            <person name="Graham J.E."/>
            <person name="Bryant D.A."/>
            <person name="Robb F."/>
            <person name="Colman A."/>
            <person name="Tallon L.J."/>
            <person name="Badger J.H."/>
            <person name="Madupu R."/>
            <person name="Ward N.L."/>
            <person name="Eisen J.A."/>
        </authorList>
    </citation>
    <scope>NUCLEOTIDE SEQUENCE [LARGE SCALE GENOMIC DNA]</scope>
    <source>
        <strain evidence="3">ATCC 27502 / DSM 5159 / P-2</strain>
    </source>
</reference>
<dbReference type="PANTHER" id="PTHR11117">
    <property type="entry name" value="SUCCINYL-COA LIGASE SUBUNIT ALPHA"/>
    <property type="match status" value="1"/>
</dbReference>
<name>B9KYM7_THERP</name>
<dbReference type="Pfam" id="PF00549">
    <property type="entry name" value="Ligase_CoA"/>
    <property type="match status" value="1"/>
</dbReference>
<dbReference type="eggNOG" id="COG0074">
    <property type="taxonomic scope" value="Bacteria"/>
</dbReference>
<dbReference type="Proteomes" id="UP000000447">
    <property type="component" value="Chromosome"/>
</dbReference>
<dbReference type="GO" id="GO:0004775">
    <property type="term" value="F:succinate-CoA ligase (ADP-forming) activity"/>
    <property type="evidence" value="ECO:0007669"/>
    <property type="project" value="TreeGrafter"/>
</dbReference>
<dbReference type="GO" id="GO:0006099">
    <property type="term" value="P:tricarboxylic acid cycle"/>
    <property type="evidence" value="ECO:0007669"/>
    <property type="project" value="TreeGrafter"/>
</dbReference>
<dbReference type="NCBIfam" id="NF004760">
    <property type="entry name" value="PRK06091.1"/>
    <property type="match status" value="1"/>
</dbReference>
<keyword evidence="3" id="KW-1185">Reference proteome</keyword>
<dbReference type="GO" id="GO:0009361">
    <property type="term" value="C:succinate-CoA ligase complex (ADP-forming)"/>
    <property type="evidence" value="ECO:0007669"/>
    <property type="project" value="TreeGrafter"/>
</dbReference>
<evidence type="ECO:0000313" key="3">
    <source>
        <dbReference type="Proteomes" id="UP000000447"/>
    </source>
</evidence>
<dbReference type="PANTHER" id="PTHR11117:SF24">
    <property type="entry name" value="PROTEIN FDRA"/>
    <property type="match status" value="1"/>
</dbReference>
<evidence type="ECO:0000313" key="2">
    <source>
        <dbReference type="EMBL" id="ACM06163.1"/>
    </source>
</evidence>
<dbReference type="EMBL" id="CP001275">
    <property type="protein sequence ID" value="ACM06163.1"/>
    <property type="molecule type" value="Genomic_DNA"/>
</dbReference>
<dbReference type="Gene3D" id="3.40.50.261">
    <property type="entry name" value="Succinyl-CoA synthetase domains"/>
    <property type="match status" value="2"/>
</dbReference>
<dbReference type="STRING" id="309801.trd_0573"/>
<sequence>MVVRIRIEPNSYFDSVALMAVASVVNRLPGVDLAALLMGTSANLELLRDSGLWDERLETVSPNDLVIAVRASDDAAAERAIDEAVHRLRSSARTSQVSEAKVTLRTLRTALRQVSQASVVAISVPGPYAPIEAEEALRADRHVFLFSDNVPIEEEVRLKELAQERGLLLMGPDCGTAFIAGLGLGFMNAVRRGPIGIVAAAGTGLQQLASLIDWFGSGISHGIGTGGRDLDARVGGRTMLAGLEALAHDPATQVIVLVSKPPAPEVAEKVLAFAAACGKPVVATFIGQTAPVTEGVHVAANLTEAARLAVHLATGQSLADLDLPRRQEALARVRAERSRLAPTQRYLRGLYSGGTLCDEAMVLLQPRIGPIRSNIPLQPELRLTDPHRSEEHTFVDLGSDEFTVGRPHPMIDQTIRLERFRREAADPTVAGIVLDLVLGYGAASDPAAELAPAIREARVEAERTGRILPCIVALVGTQSDPQDYARQRRTLEDAGAIVVPSNALAAELAAELIA</sequence>
<proteinExistence type="predicted"/>
<evidence type="ECO:0000259" key="1">
    <source>
        <dbReference type="Pfam" id="PF00549"/>
    </source>
</evidence>
<dbReference type="HOGENOM" id="CLU_026233_1_0_0"/>
<dbReference type="GO" id="GO:0004776">
    <property type="term" value="F:succinate-CoA ligase (GDP-forming) activity"/>
    <property type="evidence" value="ECO:0007669"/>
    <property type="project" value="TreeGrafter"/>
</dbReference>
<dbReference type="KEGG" id="tro:trd_0573"/>
<dbReference type="AlphaFoldDB" id="B9KYM7"/>
<dbReference type="Gene3D" id="3.40.50.720">
    <property type="entry name" value="NAD(P)-binding Rossmann-like Domain"/>
    <property type="match status" value="1"/>
</dbReference>
<protein>
    <submittedName>
        <fullName evidence="2">Protein fdrA</fullName>
    </submittedName>
</protein>